<proteinExistence type="predicted"/>
<dbReference type="AlphaFoldDB" id="A0A6A5GWZ2"/>
<protein>
    <submittedName>
        <fullName evidence="1">Uncharacterized protein</fullName>
    </submittedName>
</protein>
<name>A0A6A5GWZ2_CAERE</name>
<dbReference type="CTD" id="78776062"/>
<comment type="caution">
    <text evidence="1">The sequence shown here is derived from an EMBL/GenBank/DDBJ whole genome shotgun (WGS) entry which is preliminary data.</text>
</comment>
<gene>
    <name evidence="1" type="ORF">GCK72_015485</name>
</gene>
<evidence type="ECO:0000313" key="1">
    <source>
        <dbReference type="EMBL" id="KAF1759025.1"/>
    </source>
</evidence>
<dbReference type="RefSeq" id="XP_053585676.1">
    <property type="nucleotide sequence ID" value="XM_053730904.1"/>
</dbReference>
<organism evidence="1 2">
    <name type="scientific">Caenorhabditis remanei</name>
    <name type="common">Caenorhabditis vulgaris</name>
    <dbReference type="NCBI Taxonomy" id="31234"/>
    <lineage>
        <taxon>Eukaryota</taxon>
        <taxon>Metazoa</taxon>
        <taxon>Ecdysozoa</taxon>
        <taxon>Nematoda</taxon>
        <taxon>Chromadorea</taxon>
        <taxon>Rhabditida</taxon>
        <taxon>Rhabditina</taxon>
        <taxon>Rhabditomorpha</taxon>
        <taxon>Rhabditoidea</taxon>
        <taxon>Rhabditidae</taxon>
        <taxon>Peloderinae</taxon>
        <taxon>Caenorhabditis</taxon>
    </lineage>
</organism>
<accession>A0A6A5GWZ2</accession>
<dbReference type="GeneID" id="78776062"/>
<dbReference type="Proteomes" id="UP000483820">
    <property type="component" value="Chromosome IV"/>
</dbReference>
<sequence length="119" mass="14150">MDDTMDLAIERPMDLANHEQEQQLRIVDEQVEYDHLVVLQERQRRCSDLKQDQQFRSVVEQEDFFFPFLTKHQQEQQYAKTKNTTIATNTAPPIMQFQKNLVRSQCRAESMKIFASTLI</sequence>
<dbReference type="EMBL" id="WUAV01000004">
    <property type="protein sequence ID" value="KAF1759025.1"/>
    <property type="molecule type" value="Genomic_DNA"/>
</dbReference>
<evidence type="ECO:0000313" key="2">
    <source>
        <dbReference type="Proteomes" id="UP000483820"/>
    </source>
</evidence>
<reference evidence="1 2" key="1">
    <citation type="submission" date="2019-12" db="EMBL/GenBank/DDBJ databases">
        <title>Chromosome-level assembly of the Caenorhabditis remanei genome.</title>
        <authorList>
            <person name="Teterina A.A."/>
            <person name="Willis J.H."/>
            <person name="Phillips P.C."/>
        </authorList>
    </citation>
    <scope>NUCLEOTIDE SEQUENCE [LARGE SCALE GENOMIC DNA]</scope>
    <source>
        <strain evidence="1 2">PX506</strain>
        <tissue evidence="1">Whole organism</tissue>
    </source>
</reference>
<dbReference type="KEGG" id="crq:GCK72_015485"/>